<dbReference type="Proteomes" id="UP000038010">
    <property type="component" value="Unassembled WGS sequence"/>
</dbReference>
<protein>
    <recommendedName>
        <fullName evidence="2">DUF7908 domain-containing protein</fullName>
    </recommendedName>
</protein>
<dbReference type="InterPro" id="IPR057230">
    <property type="entry name" value="DUF7908"/>
</dbReference>
<feature type="compositionally biased region" description="Basic and acidic residues" evidence="1">
    <location>
        <begin position="243"/>
        <end position="253"/>
    </location>
</feature>
<dbReference type="STRING" id="1664694.A0A0N0NI88"/>
<dbReference type="OrthoDB" id="10665557at2759"/>
<feature type="compositionally biased region" description="Low complexity" evidence="1">
    <location>
        <begin position="140"/>
        <end position="153"/>
    </location>
</feature>
<dbReference type="AlphaFoldDB" id="A0A0N0NI88"/>
<reference evidence="3 4" key="1">
    <citation type="submission" date="2015-06" db="EMBL/GenBank/DDBJ databases">
        <title>Draft genome of the ant-associated black yeast Phialophora attae CBS 131958.</title>
        <authorList>
            <person name="Moreno L.F."/>
            <person name="Stielow B.J."/>
            <person name="de Hoog S."/>
            <person name="Vicente V.A."/>
            <person name="Weiss V.A."/>
            <person name="de Vries M."/>
            <person name="Cruz L.M."/>
            <person name="Souza E.M."/>
        </authorList>
    </citation>
    <scope>NUCLEOTIDE SEQUENCE [LARGE SCALE GENOMIC DNA]</scope>
    <source>
        <strain evidence="3 4">CBS 131958</strain>
    </source>
</reference>
<feature type="compositionally biased region" description="Polar residues" evidence="1">
    <location>
        <begin position="99"/>
        <end position="139"/>
    </location>
</feature>
<proteinExistence type="predicted"/>
<comment type="caution">
    <text evidence="3">The sequence shown here is derived from an EMBL/GenBank/DDBJ whole genome shotgun (WGS) entry which is preliminary data.</text>
</comment>
<accession>A0A0N0NI88</accession>
<feature type="region of interest" description="Disordered" evidence="1">
    <location>
        <begin position="227"/>
        <end position="254"/>
    </location>
</feature>
<dbReference type="RefSeq" id="XP_017995421.1">
    <property type="nucleotide sequence ID" value="XM_018140605.1"/>
</dbReference>
<feature type="compositionally biased region" description="Polar residues" evidence="1">
    <location>
        <begin position="154"/>
        <end position="175"/>
    </location>
</feature>
<dbReference type="Pfam" id="PF25485">
    <property type="entry name" value="DUF7908"/>
    <property type="match status" value="1"/>
</dbReference>
<evidence type="ECO:0000259" key="2">
    <source>
        <dbReference type="Pfam" id="PF25485"/>
    </source>
</evidence>
<evidence type="ECO:0000256" key="1">
    <source>
        <dbReference type="SAM" id="MobiDB-lite"/>
    </source>
</evidence>
<keyword evidence="4" id="KW-1185">Reference proteome</keyword>
<dbReference type="VEuPathDB" id="FungiDB:AB675_11734"/>
<organism evidence="3 4">
    <name type="scientific">Cyphellophora attinorum</name>
    <dbReference type="NCBI Taxonomy" id="1664694"/>
    <lineage>
        <taxon>Eukaryota</taxon>
        <taxon>Fungi</taxon>
        <taxon>Dikarya</taxon>
        <taxon>Ascomycota</taxon>
        <taxon>Pezizomycotina</taxon>
        <taxon>Eurotiomycetes</taxon>
        <taxon>Chaetothyriomycetidae</taxon>
        <taxon>Chaetothyriales</taxon>
        <taxon>Cyphellophoraceae</taxon>
        <taxon>Cyphellophora</taxon>
    </lineage>
</organism>
<sequence length="382" mass="40037">MHCSFKFLPFVVTAVDAVQHRNYHDRLHKRNAIVVDGSGICPAPSVTTVLEVQAAYYHEPFPYNTAIEPFRNGIAFTVSNAPTDVTVTGYVTGTRVETHSPSPDISPSSTGPAVNTISVSGPGSLLNSEISSPTAAEAQSSSIRNAPRSSSTSQIPQALSASSLDPTQTTSQSVTVADLTSVEQTTPTPTLETLRIGLGLPSGTVSDLPSGSFLLLAFTSLPPAAARRDKRNANDANVMTQRPAKELERRQESTADPVFAADLANPTGSPDAPGRDNCDDSTPMILQRGSLLNSGSAIAKLPDESMPLLGFLVDDPVDEVNTTFALIDGFLSWITPSNEVADFFSCSGSLIAAFGDEVPDSCTPVIVGAINGTACSRVVAQT</sequence>
<feature type="region of interest" description="Disordered" evidence="1">
    <location>
        <begin position="95"/>
        <end position="188"/>
    </location>
</feature>
<gene>
    <name evidence="3" type="ORF">AB675_11734</name>
</gene>
<dbReference type="GeneID" id="28732486"/>
<evidence type="ECO:0000313" key="4">
    <source>
        <dbReference type="Proteomes" id="UP000038010"/>
    </source>
</evidence>
<feature type="domain" description="DUF7908" evidence="2">
    <location>
        <begin position="271"/>
        <end position="370"/>
    </location>
</feature>
<name>A0A0N0NI88_9EURO</name>
<evidence type="ECO:0000313" key="3">
    <source>
        <dbReference type="EMBL" id="KPI35458.1"/>
    </source>
</evidence>
<dbReference type="EMBL" id="LFJN01000040">
    <property type="protein sequence ID" value="KPI35458.1"/>
    <property type="molecule type" value="Genomic_DNA"/>
</dbReference>